<reference evidence="3" key="2">
    <citation type="journal article" date="2015" name="Genome Biol. Evol.">
        <title>Complete Genome Sequence and Transcriptomic Analysis of the Novel Pathogen Elizabethkingia anophelis in Response to Oxidative Stress.</title>
        <authorList>
            <person name="Li Y."/>
            <person name="Liu Y."/>
            <person name="Chew S.C."/>
            <person name="Tay M."/>
            <person name="Salido M.M."/>
            <person name="Teo J."/>
            <person name="Lauro F.M."/>
            <person name="Givskov M."/>
            <person name="Yang L."/>
        </authorList>
    </citation>
    <scope>NUCLEOTIDE SEQUENCE</scope>
    <source>
        <strain evidence="3">NUHP1</strain>
    </source>
</reference>
<name>A0A077E8C4_9FLAO</name>
<keyword evidence="1" id="KW-0812">Transmembrane</keyword>
<sequence length="94" mass="11254">MEINNQLEAYSEARRQVRREARLYANVLMCCAFWGFAGINDIFDFVNIPRWIVIVFIIISIFTALKFVKLIFSGMIFNKSWEENRIRELMRKNN</sequence>
<evidence type="ECO:0000313" key="4">
    <source>
        <dbReference type="Proteomes" id="UP000028933"/>
    </source>
</evidence>
<keyword evidence="1" id="KW-1133">Transmembrane helix</keyword>
<dbReference type="eggNOG" id="ENOG502ZZM3">
    <property type="taxonomic scope" value="Bacteria"/>
</dbReference>
<feature type="transmembrane region" description="Helical" evidence="1">
    <location>
        <begin position="51"/>
        <end position="77"/>
    </location>
</feature>
<dbReference type="HOGENOM" id="CLU_2381575_0_0_10"/>
<dbReference type="InterPro" id="IPR025698">
    <property type="entry name" value="2TM_dom"/>
</dbReference>
<dbReference type="STRING" id="1338011.BD94_0026"/>
<keyword evidence="1" id="KW-0472">Membrane</keyword>
<evidence type="ECO:0000259" key="2">
    <source>
        <dbReference type="Pfam" id="PF13239"/>
    </source>
</evidence>
<dbReference type="RefSeq" id="WP_024563835.1">
    <property type="nucleotide sequence ID" value="NZ_CP007547.1"/>
</dbReference>
<feature type="transmembrane region" description="Helical" evidence="1">
    <location>
        <begin position="21"/>
        <end position="39"/>
    </location>
</feature>
<dbReference type="EMBL" id="CP007547">
    <property type="protein sequence ID" value="AIL43801.1"/>
    <property type="molecule type" value="Genomic_DNA"/>
</dbReference>
<dbReference type="Proteomes" id="UP000028933">
    <property type="component" value="Chromosome"/>
</dbReference>
<accession>A0A077E8C4</accession>
<evidence type="ECO:0000256" key="1">
    <source>
        <dbReference type="SAM" id="Phobius"/>
    </source>
</evidence>
<dbReference type="AlphaFoldDB" id="A0A077E8C4"/>
<proteinExistence type="predicted"/>
<reference evidence="3" key="1">
    <citation type="journal article" date="2013" name="Lancet">
        <title>First case of E anophelis outbreak in an intensive-care unit.</title>
        <authorList>
            <person name="Teo J."/>
            <person name="Tan S.Y."/>
            <person name="Tay M."/>
            <person name="Ding Y."/>
            <person name="Kjelleberg S."/>
            <person name="Givskov M."/>
            <person name="Lin R.T."/>
            <person name="Yang L."/>
        </authorList>
    </citation>
    <scope>NUCLEOTIDE SEQUENCE [LARGE SCALE GENOMIC DNA]</scope>
    <source>
        <strain evidence="3">NUHP1</strain>
    </source>
</reference>
<dbReference type="KEGG" id="eao:BD94_0026"/>
<feature type="domain" description="2TM" evidence="2">
    <location>
        <begin position="12"/>
        <end position="90"/>
    </location>
</feature>
<dbReference type="Pfam" id="PF13239">
    <property type="entry name" value="2TM"/>
    <property type="match status" value="1"/>
</dbReference>
<protein>
    <recommendedName>
        <fullName evidence="2">2TM domain-containing protein</fullName>
    </recommendedName>
</protein>
<evidence type="ECO:0000313" key="3">
    <source>
        <dbReference type="EMBL" id="AIL43801.1"/>
    </source>
</evidence>
<organism evidence="3 4">
    <name type="scientific">Elizabethkingia anophelis NUHP1</name>
    <dbReference type="NCBI Taxonomy" id="1338011"/>
    <lineage>
        <taxon>Bacteria</taxon>
        <taxon>Pseudomonadati</taxon>
        <taxon>Bacteroidota</taxon>
        <taxon>Flavobacteriia</taxon>
        <taxon>Flavobacteriales</taxon>
        <taxon>Weeksellaceae</taxon>
        <taxon>Elizabethkingia</taxon>
    </lineage>
</organism>
<gene>
    <name evidence="3" type="ORF">BD94_0026</name>
</gene>